<proteinExistence type="predicted"/>
<dbReference type="Proteomes" id="UP000682811">
    <property type="component" value="Unassembled WGS sequence"/>
</dbReference>
<name>A0A919YH96_9BACL</name>
<sequence length="150" mass="17006">MVYTLIAFTILFGIFGTIIFGQIKATLYAKTDSDLNGYKRMIETVARGAASGEIPDRDLFGGKRVFFPGKGGRLMYNPRVLPIQWENGKIMNPQQIGLIYYDHYLSHLEFDPSTIGVISNIKIGGKYFFRTMTILHPTDGQCRLRAKFDQ</sequence>
<comment type="caution">
    <text evidence="1">The sequence shown here is derived from an EMBL/GenBank/DDBJ whole genome shotgun (WGS) entry which is preliminary data.</text>
</comment>
<protein>
    <submittedName>
        <fullName evidence="1">Uncharacterized protein</fullName>
    </submittedName>
</protein>
<gene>
    <name evidence="1" type="ORF">J34TS1_64310</name>
</gene>
<keyword evidence="2" id="KW-1185">Reference proteome</keyword>
<dbReference type="AlphaFoldDB" id="A0A919YH96"/>
<evidence type="ECO:0000313" key="1">
    <source>
        <dbReference type="EMBL" id="GIO51666.1"/>
    </source>
</evidence>
<organism evidence="1 2">
    <name type="scientific">Paenibacillus azoreducens</name>
    <dbReference type="NCBI Taxonomy" id="116718"/>
    <lineage>
        <taxon>Bacteria</taxon>
        <taxon>Bacillati</taxon>
        <taxon>Bacillota</taxon>
        <taxon>Bacilli</taxon>
        <taxon>Bacillales</taxon>
        <taxon>Paenibacillaceae</taxon>
        <taxon>Paenibacillus</taxon>
    </lineage>
</organism>
<dbReference type="EMBL" id="BORT01000068">
    <property type="protein sequence ID" value="GIO51666.1"/>
    <property type="molecule type" value="Genomic_DNA"/>
</dbReference>
<reference evidence="1 2" key="1">
    <citation type="submission" date="2021-03" db="EMBL/GenBank/DDBJ databases">
        <title>Antimicrobial resistance genes in bacteria isolated from Japanese honey, and their potential for conferring macrolide and lincosamide resistance in the American foulbrood pathogen Paenibacillus larvae.</title>
        <authorList>
            <person name="Okamoto M."/>
            <person name="Kumagai M."/>
            <person name="Kanamori H."/>
            <person name="Takamatsu D."/>
        </authorList>
    </citation>
    <scope>NUCLEOTIDE SEQUENCE [LARGE SCALE GENOMIC DNA]</scope>
    <source>
        <strain evidence="1 2">J34TS1</strain>
    </source>
</reference>
<evidence type="ECO:0000313" key="2">
    <source>
        <dbReference type="Proteomes" id="UP000682811"/>
    </source>
</evidence>
<accession>A0A919YH96</accession>